<dbReference type="EMBL" id="CAGI01000171">
    <property type="protein sequence ID" value="CCF52120.1"/>
    <property type="molecule type" value="Genomic_DNA"/>
</dbReference>
<reference evidence="1 2" key="1">
    <citation type="journal article" date="2012" name="Plant Cell">
        <title>Genome comparison of barley and maize smut fungi reveals targeted loss of RNA silencing components and species-specific presence of transposable elements.</title>
        <authorList>
            <person name="Laurie J.D."/>
            <person name="Ali S."/>
            <person name="Linning R."/>
            <person name="Mannhaupt G."/>
            <person name="Wong P."/>
            <person name="Gueldener U."/>
            <person name="Muensterkoetter M."/>
            <person name="Moore R."/>
            <person name="Kahmann R."/>
            <person name="Bakkeren G."/>
            <person name="Schirawski J."/>
        </authorList>
    </citation>
    <scope>NUCLEOTIDE SEQUENCE [LARGE SCALE GENOMIC DNA]</scope>
    <source>
        <strain evidence="2">Uh4875-4</strain>
    </source>
</reference>
<proteinExistence type="predicted"/>
<gene>
    <name evidence="1" type="ORF">UHOR_15334</name>
</gene>
<name>I2FYX7_USTHO</name>
<dbReference type="AlphaFoldDB" id="I2FYX7"/>
<sequence>MRKKGLDIYKQDIKGAGGRKMRYDLDLNAYKDRKLVAQPKSGGKAIHYSTLIRQGEKKRVDIDAERLMCKTRKVFWA</sequence>
<organism evidence="1 2">
    <name type="scientific">Ustilago hordei</name>
    <name type="common">Barley covered smut fungus</name>
    <dbReference type="NCBI Taxonomy" id="120017"/>
    <lineage>
        <taxon>Eukaryota</taxon>
        <taxon>Fungi</taxon>
        <taxon>Dikarya</taxon>
        <taxon>Basidiomycota</taxon>
        <taxon>Ustilaginomycotina</taxon>
        <taxon>Ustilaginomycetes</taxon>
        <taxon>Ustilaginales</taxon>
        <taxon>Ustilaginaceae</taxon>
        <taxon>Ustilago</taxon>
    </lineage>
</organism>
<protein>
    <submittedName>
        <fullName evidence="1">Uncharacterized protein</fullName>
    </submittedName>
</protein>
<keyword evidence="2" id="KW-1185">Reference proteome</keyword>
<evidence type="ECO:0000313" key="2">
    <source>
        <dbReference type="Proteomes" id="UP000006174"/>
    </source>
</evidence>
<accession>I2FYX7</accession>
<comment type="caution">
    <text evidence="1">The sequence shown here is derived from an EMBL/GenBank/DDBJ whole genome shotgun (WGS) entry which is preliminary data.</text>
</comment>
<dbReference type="Proteomes" id="UP000006174">
    <property type="component" value="Unassembled WGS sequence"/>
</dbReference>
<evidence type="ECO:0000313" key="1">
    <source>
        <dbReference type="EMBL" id="CCF52120.1"/>
    </source>
</evidence>
<dbReference type="HOGENOM" id="CLU_2639950_0_0_1"/>